<dbReference type="PANTHER" id="PTHR33712:SF7">
    <property type="entry name" value="LIGHT-INDEPENDENT PROTOCHLOROPHYLLIDE REDUCTASE SUBUNIT B"/>
    <property type="match status" value="1"/>
</dbReference>
<dbReference type="Gene3D" id="3.40.50.1980">
    <property type="entry name" value="Nitrogenase molybdenum iron protein domain"/>
    <property type="match status" value="3"/>
</dbReference>
<dbReference type="SUPFAM" id="SSF53807">
    <property type="entry name" value="Helical backbone' metal receptor"/>
    <property type="match status" value="1"/>
</dbReference>
<dbReference type="InterPro" id="IPR000510">
    <property type="entry name" value="Nase/OxRdtase_comp1"/>
</dbReference>
<evidence type="ECO:0000256" key="2">
    <source>
        <dbReference type="RuleBase" id="RU004021"/>
    </source>
</evidence>
<dbReference type="Proteomes" id="UP000885648">
    <property type="component" value="Unassembled WGS sequence"/>
</dbReference>
<dbReference type="GO" id="GO:0016163">
    <property type="term" value="F:nitrogenase activity"/>
    <property type="evidence" value="ECO:0007669"/>
    <property type="project" value="InterPro"/>
</dbReference>
<dbReference type="AlphaFoldDB" id="A0A831PTJ9"/>
<evidence type="ECO:0000313" key="4">
    <source>
        <dbReference type="EMBL" id="HDS63708.1"/>
    </source>
</evidence>
<protein>
    <submittedName>
        <fullName evidence="4">Nitrogenase</fullName>
    </submittedName>
</protein>
<dbReference type="PANTHER" id="PTHR33712">
    <property type="entry name" value="LIGHT-INDEPENDENT PROTOCHLOROPHYLLIDE REDUCTASE SUBUNIT B"/>
    <property type="match status" value="1"/>
</dbReference>
<dbReference type="InterPro" id="IPR050152">
    <property type="entry name" value="ChlB/BchB/BchZ"/>
</dbReference>
<keyword evidence="1 2" id="KW-0535">Nitrogen fixation</keyword>
<comment type="similarity">
    <text evidence="2">Belongs to the NifD/NifK/NifE/NifN family.</text>
</comment>
<dbReference type="EMBL" id="DSBY01000254">
    <property type="protein sequence ID" value="HDS63708.1"/>
    <property type="molecule type" value="Genomic_DNA"/>
</dbReference>
<gene>
    <name evidence="4" type="ORF">ENN52_06240</name>
</gene>
<reference evidence="4" key="1">
    <citation type="journal article" date="2020" name="mSystems">
        <title>Genome- and Community-Level Interaction Insights into Carbon Utilization and Element Cycling Functions of Hydrothermarchaeota in Hydrothermal Sediment.</title>
        <authorList>
            <person name="Zhou Z."/>
            <person name="Liu Y."/>
            <person name="Xu W."/>
            <person name="Pan J."/>
            <person name="Luo Z.H."/>
            <person name="Li M."/>
        </authorList>
    </citation>
    <scope>NUCLEOTIDE SEQUENCE</scope>
    <source>
        <strain evidence="4">SpSt-1183</strain>
    </source>
</reference>
<organism evidence="4">
    <name type="scientific">Methanofollis liminatans</name>
    <dbReference type="NCBI Taxonomy" id="2201"/>
    <lineage>
        <taxon>Archaea</taxon>
        <taxon>Methanobacteriati</taxon>
        <taxon>Methanobacteriota</taxon>
        <taxon>Stenosarchaea group</taxon>
        <taxon>Methanomicrobia</taxon>
        <taxon>Methanomicrobiales</taxon>
        <taxon>Methanomicrobiaceae</taxon>
        <taxon>Methanofollis</taxon>
    </lineage>
</organism>
<name>A0A831PTJ9_9EURY</name>
<evidence type="ECO:0000259" key="3">
    <source>
        <dbReference type="Pfam" id="PF00148"/>
    </source>
</evidence>
<sequence length="463" mass="50464">MSVAETADNVRQVNENQCHMCMPLGGVVAFKGIAGSMVLVHGSQGCSTYMRLTNVEHYNEPVDIASSALNEKQTIHGGETNLKKALDNVIRVYAPTVLGVLTTCLAETMGEDMDRIIRDYTKERGPVGIDIIPVPTPSYSGSHTEGFWAATKVIMAHYARPTEPHSRINVIIPHISSADIREIQRIIGLMGLEYTLIPDYSMTLDRPYGGRYQKIPPGGTRPEDIVAMPGAPLTIQFGETCPDDLSPGLWLQQEYGVPLVNLPLPIGIEATDRLLKLLLKISGRDLPKYLATERGWLLDGMADAHKFNAEGRAVIYGEPELVYAMTRVCTENGAFPAVIASGTRTSRLAACIEPLLADLDNQPVFLEETDFATIEGVALKAGANIAIGHSGGKFLTERHGIPHVRVGFPIHDRIGGQRILSVGYAGTLALLDRITNTLLEQKGRSYRQLRRDEMMGNAGLEGV</sequence>
<accession>A0A831PTJ9</accession>
<feature type="domain" description="Nitrogenase/oxidoreductase component 1" evidence="3">
    <location>
        <begin position="21"/>
        <end position="438"/>
    </location>
</feature>
<dbReference type="Gene3D" id="1.20.89.10">
    <property type="entry name" value="Nitrogenase Molybdenum-iron Protein, subunit B, domain 4"/>
    <property type="match status" value="1"/>
</dbReference>
<dbReference type="Pfam" id="PF00148">
    <property type="entry name" value="Oxidored_nitro"/>
    <property type="match status" value="1"/>
</dbReference>
<comment type="caution">
    <text evidence="4">The sequence shown here is derived from an EMBL/GenBank/DDBJ whole genome shotgun (WGS) entry which is preliminary data.</text>
</comment>
<dbReference type="PROSITE" id="PS00699">
    <property type="entry name" value="NITROGENASE_1_1"/>
    <property type="match status" value="1"/>
</dbReference>
<proteinExistence type="inferred from homology"/>
<dbReference type="InterPro" id="IPR000318">
    <property type="entry name" value="Nase_comp1_CS"/>
</dbReference>
<evidence type="ECO:0000256" key="1">
    <source>
        <dbReference type="ARBA" id="ARBA00023231"/>
    </source>
</evidence>